<keyword evidence="4" id="KW-1185">Reference proteome</keyword>
<dbReference type="EMBL" id="BAAAPO010000003">
    <property type="protein sequence ID" value="GAA1779799.1"/>
    <property type="molecule type" value="Genomic_DNA"/>
</dbReference>
<dbReference type="PANTHER" id="PTHR33393:SF13">
    <property type="entry name" value="PGA BIOSYNTHESIS PROTEIN CAPA"/>
    <property type="match status" value="1"/>
</dbReference>
<dbReference type="InterPro" id="IPR019079">
    <property type="entry name" value="Capsule_synth_CapA"/>
</dbReference>
<sequence length="324" mass="34088">MAPDDPTKLVLAFAGDIHFEDYLAPVARDPHGLAALRALWPDADLRMANLETAITERGTRQVKAFTFRAPESALTTLKNAGLGALSMANNHGVDFGPQGLADTLAAISRSPVPVVGIGADERSAFAPRIVKADGVTIALLAASQVQEETLARFSASPSSGGIASAVPTTRLVAAVRAARAQADVVIVFLHWGIDYQECADARSKQTATELEAAGADVIVGAHSHRVGGAGWLGRSYVAYGLGNFVWWRSVEPDSRTGILRLTIDPTIARQPPAQRTKAIVQQADWQPLLIGRDGIPARPAAADATRLHTLWEQAGACSGVASAP</sequence>
<organism evidence="3 4">
    <name type="scientific">Nostocoides veronense</name>
    <dbReference type="NCBI Taxonomy" id="330836"/>
    <lineage>
        <taxon>Bacteria</taxon>
        <taxon>Bacillati</taxon>
        <taxon>Actinomycetota</taxon>
        <taxon>Actinomycetes</taxon>
        <taxon>Micrococcales</taxon>
        <taxon>Intrasporangiaceae</taxon>
        <taxon>Nostocoides</taxon>
    </lineage>
</organism>
<reference evidence="4" key="1">
    <citation type="journal article" date="2019" name="Int. J. Syst. Evol. Microbiol.">
        <title>The Global Catalogue of Microorganisms (GCM) 10K type strain sequencing project: providing services to taxonomists for standard genome sequencing and annotation.</title>
        <authorList>
            <consortium name="The Broad Institute Genomics Platform"/>
            <consortium name="The Broad Institute Genome Sequencing Center for Infectious Disease"/>
            <person name="Wu L."/>
            <person name="Ma J."/>
        </authorList>
    </citation>
    <scope>NUCLEOTIDE SEQUENCE [LARGE SCALE GENOMIC DNA]</scope>
    <source>
        <strain evidence="4">JCM 15592</strain>
    </source>
</reference>
<dbReference type="Proteomes" id="UP001499938">
    <property type="component" value="Unassembled WGS sequence"/>
</dbReference>
<dbReference type="InterPro" id="IPR052169">
    <property type="entry name" value="CW_Biosynth-Accessory"/>
</dbReference>
<evidence type="ECO:0000259" key="2">
    <source>
        <dbReference type="SMART" id="SM00854"/>
    </source>
</evidence>
<feature type="domain" description="Capsule synthesis protein CapA" evidence="2">
    <location>
        <begin position="10"/>
        <end position="248"/>
    </location>
</feature>
<accession>A0ABP4XII5</accession>
<dbReference type="SMART" id="SM00854">
    <property type="entry name" value="PGA_cap"/>
    <property type="match status" value="1"/>
</dbReference>
<gene>
    <name evidence="3" type="ORF">GCM10009811_01400</name>
</gene>
<evidence type="ECO:0000313" key="4">
    <source>
        <dbReference type="Proteomes" id="UP001499938"/>
    </source>
</evidence>
<evidence type="ECO:0000256" key="1">
    <source>
        <dbReference type="ARBA" id="ARBA00005662"/>
    </source>
</evidence>
<dbReference type="PANTHER" id="PTHR33393">
    <property type="entry name" value="POLYGLUTAMINE SYNTHESIS ACCESSORY PROTEIN RV0574C-RELATED"/>
    <property type="match status" value="1"/>
</dbReference>
<evidence type="ECO:0000313" key="3">
    <source>
        <dbReference type="EMBL" id="GAA1779799.1"/>
    </source>
</evidence>
<dbReference type="InterPro" id="IPR029052">
    <property type="entry name" value="Metallo-depent_PP-like"/>
</dbReference>
<protein>
    <submittedName>
        <fullName evidence="3">CapA family protein</fullName>
    </submittedName>
</protein>
<dbReference type="Pfam" id="PF09587">
    <property type="entry name" value="PGA_cap"/>
    <property type="match status" value="1"/>
</dbReference>
<name>A0ABP4XII5_9MICO</name>
<comment type="similarity">
    <text evidence="1">Belongs to the CapA family.</text>
</comment>
<proteinExistence type="inferred from homology"/>
<dbReference type="Gene3D" id="3.60.21.10">
    <property type="match status" value="1"/>
</dbReference>
<dbReference type="SUPFAM" id="SSF56300">
    <property type="entry name" value="Metallo-dependent phosphatases"/>
    <property type="match status" value="1"/>
</dbReference>
<dbReference type="CDD" id="cd07381">
    <property type="entry name" value="MPP_CapA"/>
    <property type="match status" value="1"/>
</dbReference>
<comment type="caution">
    <text evidence="3">The sequence shown here is derived from an EMBL/GenBank/DDBJ whole genome shotgun (WGS) entry which is preliminary data.</text>
</comment>